<dbReference type="Gene3D" id="2.90.10.10">
    <property type="entry name" value="Bulb-type lectin domain"/>
    <property type="match status" value="1"/>
</dbReference>
<protein>
    <recommendedName>
        <fullName evidence="2">non-specific serine/threonine protein kinase</fullName>
        <ecNumber evidence="2">2.7.11.1</ecNumber>
    </recommendedName>
</protein>
<dbReference type="InterPro" id="IPR017441">
    <property type="entry name" value="Protein_kinase_ATP_BS"/>
</dbReference>
<evidence type="ECO:0000256" key="13">
    <source>
        <dbReference type="ARBA" id="ARBA00023157"/>
    </source>
</evidence>
<dbReference type="Pfam" id="PF00954">
    <property type="entry name" value="S_locus_glycop"/>
    <property type="match status" value="1"/>
</dbReference>
<dbReference type="AlphaFoldDB" id="A0A835ILC1"/>
<dbReference type="InterPro" id="IPR020635">
    <property type="entry name" value="Tyr_kinase_cat_dom"/>
</dbReference>
<dbReference type="InterPro" id="IPR000858">
    <property type="entry name" value="S_locus_glycoprot_dom"/>
</dbReference>
<dbReference type="GO" id="GO:0016020">
    <property type="term" value="C:membrane"/>
    <property type="evidence" value="ECO:0007669"/>
    <property type="project" value="UniProtKB-SubCell"/>
</dbReference>
<comment type="subcellular location">
    <subcellularLocation>
        <location evidence="1">Membrane</location>
        <topology evidence="1">Single-pass type I membrane protein</topology>
    </subcellularLocation>
</comment>
<feature type="domain" description="Protein kinase" evidence="21">
    <location>
        <begin position="545"/>
        <end position="736"/>
    </location>
</feature>
<dbReference type="PROSITE" id="PS00107">
    <property type="entry name" value="PROTEIN_KINASE_ATP"/>
    <property type="match status" value="1"/>
</dbReference>
<dbReference type="GO" id="GO:0005524">
    <property type="term" value="F:ATP binding"/>
    <property type="evidence" value="ECO:0007669"/>
    <property type="project" value="UniProtKB-UniRule"/>
</dbReference>
<dbReference type="SMART" id="SM00108">
    <property type="entry name" value="B_lectin"/>
    <property type="match status" value="1"/>
</dbReference>
<dbReference type="InterPro" id="IPR024171">
    <property type="entry name" value="SRK-like_kinase"/>
</dbReference>
<accession>A0A835ILC1</accession>
<keyword evidence="11 19" id="KW-1133">Transmembrane helix</keyword>
<evidence type="ECO:0000256" key="20">
    <source>
        <dbReference type="SAM" id="SignalP"/>
    </source>
</evidence>
<name>A0A835ILC1_9MAGN</name>
<evidence type="ECO:0000256" key="11">
    <source>
        <dbReference type="ARBA" id="ARBA00022989"/>
    </source>
</evidence>
<evidence type="ECO:0000256" key="6">
    <source>
        <dbReference type="ARBA" id="ARBA00022692"/>
    </source>
</evidence>
<dbReference type="SUPFAM" id="SSF56112">
    <property type="entry name" value="Protein kinase-like (PK-like)"/>
    <property type="match status" value="1"/>
</dbReference>
<evidence type="ECO:0000256" key="15">
    <source>
        <dbReference type="ARBA" id="ARBA00023180"/>
    </source>
</evidence>
<evidence type="ECO:0000256" key="12">
    <source>
        <dbReference type="ARBA" id="ARBA00023136"/>
    </source>
</evidence>
<comment type="catalytic activity">
    <reaction evidence="17">
        <text>L-seryl-[protein] + ATP = O-phospho-L-seryl-[protein] + ADP + H(+)</text>
        <dbReference type="Rhea" id="RHEA:17989"/>
        <dbReference type="Rhea" id="RHEA-COMP:9863"/>
        <dbReference type="Rhea" id="RHEA-COMP:11604"/>
        <dbReference type="ChEBI" id="CHEBI:15378"/>
        <dbReference type="ChEBI" id="CHEBI:29999"/>
        <dbReference type="ChEBI" id="CHEBI:30616"/>
        <dbReference type="ChEBI" id="CHEBI:83421"/>
        <dbReference type="ChEBI" id="CHEBI:456216"/>
        <dbReference type="EC" id="2.7.11.1"/>
    </reaction>
</comment>
<dbReference type="SUPFAM" id="SSF51110">
    <property type="entry name" value="alpha-D-mannose-specific plant lectins"/>
    <property type="match status" value="1"/>
</dbReference>
<dbReference type="GO" id="GO:0004674">
    <property type="term" value="F:protein serine/threonine kinase activity"/>
    <property type="evidence" value="ECO:0007669"/>
    <property type="project" value="UniProtKB-KW"/>
</dbReference>
<dbReference type="PANTHER" id="PTHR47974">
    <property type="entry name" value="OS07G0415500 PROTEIN"/>
    <property type="match status" value="1"/>
</dbReference>
<dbReference type="PANTHER" id="PTHR47974:SF29">
    <property type="entry name" value="RECEPTOR-LIKE SERINE_THREONINE-PROTEIN KINASE"/>
    <property type="match status" value="1"/>
</dbReference>
<dbReference type="PROSITE" id="PS50927">
    <property type="entry name" value="BULB_LECTIN"/>
    <property type="match status" value="1"/>
</dbReference>
<evidence type="ECO:0000256" key="3">
    <source>
        <dbReference type="ARBA" id="ARBA00022527"/>
    </source>
</evidence>
<evidence type="ECO:0000256" key="18">
    <source>
        <dbReference type="PROSITE-ProRule" id="PRU10141"/>
    </source>
</evidence>
<dbReference type="PROSITE" id="PS50011">
    <property type="entry name" value="PROTEIN_KINASE_DOM"/>
    <property type="match status" value="1"/>
</dbReference>
<dbReference type="GO" id="GO:0048544">
    <property type="term" value="P:recognition of pollen"/>
    <property type="evidence" value="ECO:0007669"/>
    <property type="project" value="InterPro"/>
</dbReference>
<feature type="domain" description="Bulb-type lectin" evidence="22">
    <location>
        <begin position="32"/>
        <end position="166"/>
    </location>
</feature>
<proteinExistence type="predicted"/>
<dbReference type="InterPro" id="IPR011009">
    <property type="entry name" value="Kinase-like_dom_sf"/>
</dbReference>
<comment type="catalytic activity">
    <reaction evidence="16">
        <text>L-threonyl-[protein] + ATP = O-phospho-L-threonyl-[protein] + ADP + H(+)</text>
        <dbReference type="Rhea" id="RHEA:46608"/>
        <dbReference type="Rhea" id="RHEA-COMP:11060"/>
        <dbReference type="Rhea" id="RHEA-COMP:11605"/>
        <dbReference type="ChEBI" id="CHEBI:15378"/>
        <dbReference type="ChEBI" id="CHEBI:30013"/>
        <dbReference type="ChEBI" id="CHEBI:30616"/>
        <dbReference type="ChEBI" id="CHEBI:61977"/>
        <dbReference type="ChEBI" id="CHEBI:456216"/>
        <dbReference type="EC" id="2.7.11.1"/>
    </reaction>
</comment>
<keyword evidence="6 19" id="KW-0812">Transmembrane</keyword>
<feature type="binding site" evidence="18">
    <location>
        <position position="574"/>
    </location>
    <ligand>
        <name>ATP</name>
        <dbReference type="ChEBI" id="CHEBI:30616"/>
    </ligand>
</feature>
<dbReference type="Pfam" id="PF07714">
    <property type="entry name" value="PK_Tyr_Ser-Thr"/>
    <property type="match status" value="1"/>
</dbReference>
<keyword evidence="8 18" id="KW-0547">Nucleotide-binding</keyword>
<reference evidence="23 24" key="1">
    <citation type="submission" date="2020-10" db="EMBL/GenBank/DDBJ databases">
        <title>The Coptis chinensis genome and diversification of protoberbering-type alkaloids.</title>
        <authorList>
            <person name="Wang B."/>
            <person name="Shu S."/>
            <person name="Song C."/>
            <person name="Liu Y."/>
        </authorList>
    </citation>
    <scope>NUCLEOTIDE SEQUENCE [LARGE SCALE GENOMIC DNA]</scope>
    <source>
        <strain evidence="23">HL-2020</strain>
        <tissue evidence="23">Leaf</tissue>
    </source>
</reference>
<comment type="caution">
    <text evidence="23">The sequence shown here is derived from an EMBL/GenBank/DDBJ whole genome shotgun (WGS) entry which is preliminary data.</text>
</comment>
<evidence type="ECO:0000256" key="1">
    <source>
        <dbReference type="ARBA" id="ARBA00004479"/>
    </source>
</evidence>
<dbReference type="InterPro" id="IPR036426">
    <property type="entry name" value="Bulb-type_lectin_dom_sf"/>
</dbReference>
<evidence type="ECO:0000256" key="8">
    <source>
        <dbReference type="ARBA" id="ARBA00022741"/>
    </source>
</evidence>
<dbReference type="EMBL" id="JADFTS010000003">
    <property type="protein sequence ID" value="KAF9617758.1"/>
    <property type="molecule type" value="Genomic_DNA"/>
</dbReference>
<feature type="transmembrane region" description="Helical" evidence="19">
    <location>
        <begin position="489"/>
        <end position="510"/>
    </location>
</feature>
<evidence type="ECO:0000256" key="4">
    <source>
        <dbReference type="ARBA" id="ARBA00022536"/>
    </source>
</evidence>
<dbReference type="Proteomes" id="UP000631114">
    <property type="component" value="Unassembled WGS sequence"/>
</dbReference>
<keyword evidence="5" id="KW-0808">Transferase</keyword>
<evidence type="ECO:0000256" key="2">
    <source>
        <dbReference type="ARBA" id="ARBA00012513"/>
    </source>
</evidence>
<dbReference type="FunFam" id="3.30.200.20:FF:000059">
    <property type="entry name" value="S-receptor-like serine/threonine-protein kinase"/>
    <property type="match status" value="1"/>
</dbReference>
<dbReference type="Pfam" id="PF01453">
    <property type="entry name" value="B_lectin"/>
    <property type="match status" value="1"/>
</dbReference>
<dbReference type="CDD" id="cd00028">
    <property type="entry name" value="B_lectin"/>
    <property type="match status" value="1"/>
</dbReference>
<dbReference type="EC" id="2.7.11.1" evidence="2"/>
<evidence type="ECO:0000256" key="14">
    <source>
        <dbReference type="ARBA" id="ARBA00023170"/>
    </source>
</evidence>
<keyword evidence="14" id="KW-0675">Receptor</keyword>
<sequence length="736" mass="80507">YFNSVPCMASYSFFFSFFLLSLFLLVMSCLAQIKLGTRLVAGDNQAWVSANQTFAFGFTPFNSKDQFKLAIWYAQLPGDRVIVWSANRTYLPPVSFSLTRLIRNSPVGKDATLELDTSGNLVLIDQTKVVWASNTSDEGVGTAAMSESGNLVLYNSTLHPVWQSFSHPLDTLLPGQALSVSLELTSSKLPSHGGYYTLKLLQQATSLSLGLTYNSPDSYNDSPEFYSNYSYWSGPEVSNVTGNVTALLDDNGNFGIVYGSSSEGIVYVHKNDVGNGGSSTGNKPISSSALRRLTIEANGNLRLYRWDNDVNGSQQWVPEWAAVSNPCDIAGTCGNGICNLDATKTNATCTCLPGTSQVPPGIQCSENSLVTANCDPSHGNSTSQYKITTVLQTNYYYSDLAVIANYSDISTSSRCGDACLSDCECAASVYGLQEETTYCWILSSLKFGGFQDPGSTLFVKVGKNYSSPTDTSRSRKSPKESRSTRNKVLVLPIVLCMSVLIGLLCFLLYYSFYRRRSIVKAIKGALTVSGAPLNFKYRDLQSATTNFTQLLGTGGFGSVFKGTLADGTLVAVKKLERFLPHGEKEFITEVNTIGSMHHMNLVRLCGFCSEGSHRLLEMTQGTPIHVVDKRLLGVLDEDQLVRAMQVAFWCIQDEVWMRPSMGEVVMMLDGSVEINPPPMPPTVLELVEEGLEHVYKAMKREYTHSHPAASHISYSYSIATHPSSQATCSYSTMSPR</sequence>
<dbReference type="InterPro" id="IPR001480">
    <property type="entry name" value="Bulb-type_lectin_dom"/>
</dbReference>
<keyword evidence="13" id="KW-1015">Disulfide bond</keyword>
<dbReference type="InterPro" id="IPR001245">
    <property type="entry name" value="Ser-Thr/Tyr_kinase_cat_dom"/>
</dbReference>
<dbReference type="InterPro" id="IPR000719">
    <property type="entry name" value="Prot_kinase_dom"/>
</dbReference>
<dbReference type="SMART" id="SM00219">
    <property type="entry name" value="TyrKc"/>
    <property type="match status" value="1"/>
</dbReference>
<gene>
    <name evidence="23" type="ORF">IFM89_038520</name>
</gene>
<feature type="chain" id="PRO_5032744512" description="non-specific serine/threonine protein kinase" evidence="20">
    <location>
        <begin position="32"/>
        <end position="736"/>
    </location>
</feature>
<evidence type="ECO:0000256" key="17">
    <source>
        <dbReference type="ARBA" id="ARBA00048679"/>
    </source>
</evidence>
<evidence type="ECO:0000256" key="9">
    <source>
        <dbReference type="ARBA" id="ARBA00022777"/>
    </source>
</evidence>
<evidence type="ECO:0000256" key="10">
    <source>
        <dbReference type="ARBA" id="ARBA00022840"/>
    </source>
</evidence>
<organism evidence="23 24">
    <name type="scientific">Coptis chinensis</name>
    <dbReference type="NCBI Taxonomy" id="261450"/>
    <lineage>
        <taxon>Eukaryota</taxon>
        <taxon>Viridiplantae</taxon>
        <taxon>Streptophyta</taxon>
        <taxon>Embryophyta</taxon>
        <taxon>Tracheophyta</taxon>
        <taxon>Spermatophyta</taxon>
        <taxon>Magnoliopsida</taxon>
        <taxon>Ranunculales</taxon>
        <taxon>Ranunculaceae</taxon>
        <taxon>Coptidoideae</taxon>
        <taxon>Coptis</taxon>
    </lineage>
</organism>
<evidence type="ECO:0000259" key="22">
    <source>
        <dbReference type="PROSITE" id="PS50927"/>
    </source>
</evidence>
<feature type="signal peptide" evidence="20">
    <location>
        <begin position="1"/>
        <end position="31"/>
    </location>
</feature>
<keyword evidence="24" id="KW-1185">Reference proteome</keyword>
<keyword evidence="15" id="KW-0325">Glycoprotein</keyword>
<keyword evidence="7 20" id="KW-0732">Signal</keyword>
<evidence type="ECO:0000313" key="24">
    <source>
        <dbReference type="Proteomes" id="UP000631114"/>
    </source>
</evidence>
<dbReference type="PIRSF" id="PIRSF000641">
    <property type="entry name" value="SRK"/>
    <property type="match status" value="1"/>
</dbReference>
<keyword evidence="9" id="KW-0418">Kinase</keyword>
<evidence type="ECO:0000256" key="16">
    <source>
        <dbReference type="ARBA" id="ARBA00047899"/>
    </source>
</evidence>
<dbReference type="GO" id="GO:0004713">
    <property type="term" value="F:protein tyrosine kinase activity"/>
    <property type="evidence" value="ECO:0007669"/>
    <property type="project" value="InterPro"/>
</dbReference>
<feature type="non-terminal residue" evidence="23">
    <location>
        <position position="736"/>
    </location>
</feature>
<evidence type="ECO:0000259" key="21">
    <source>
        <dbReference type="PROSITE" id="PS50011"/>
    </source>
</evidence>
<keyword evidence="4" id="KW-0245">EGF-like domain</keyword>
<evidence type="ECO:0000256" key="19">
    <source>
        <dbReference type="SAM" id="Phobius"/>
    </source>
</evidence>
<dbReference type="OrthoDB" id="1939148at2759"/>
<evidence type="ECO:0000256" key="5">
    <source>
        <dbReference type="ARBA" id="ARBA00022679"/>
    </source>
</evidence>
<keyword evidence="10 18" id="KW-0067">ATP-binding</keyword>
<evidence type="ECO:0000313" key="23">
    <source>
        <dbReference type="EMBL" id="KAF9617758.1"/>
    </source>
</evidence>
<keyword evidence="3" id="KW-0723">Serine/threonine-protein kinase</keyword>
<keyword evidence="12 19" id="KW-0472">Membrane</keyword>
<dbReference type="Gene3D" id="3.30.200.20">
    <property type="entry name" value="Phosphorylase Kinase, domain 1"/>
    <property type="match status" value="1"/>
</dbReference>
<evidence type="ECO:0000256" key="7">
    <source>
        <dbReference type="ARBA" id="ARBA00022729"/>
    </source>
</evidence>